<reference evidence="5 6" key="1">
    <citation type="journal article" date="2014" name="Nat. Commun.">
        <title>Molecular traces of alternative social organization in a termite genome.</title>
        <authorList>
            <person name="Terrapon N."/>
            <person name="Li C."/>
            <person name="Robertson H.M."/>
            <person name="Ji L."/>
            <person name="Meng X."/>
            <person name="Booth W."/>
            <person name="Chen Z."/>
            <person name="Childers C.P."/>
            <person name="Glastad K.M."/>
            <person name="Gokhale K."/>
            <person name="Gowin J."/>
            <person name="Gronenberg W."/>
            <person name="Hermansen R.A."/>
            <person name="Hu H."/>
            <person name="Hunt B.G."/>
            <person name="Huylmans A.K."/>
            <person name="Khalil S.M."/>
            <person name="Mitchell R.D."/>
            <person name="Munoz-Torres M.C."/>
            <person name="Mustard J.A."/>
            <person name="Pan H."/>
            <person name="Reese J.T."/>
            <person name="Scharf M.E."/>
            <person name="Sun F."/>
            <person name="Vogel H."/>
            <person name="Xiao J."/>
            <person name="Yang W."/>
            <person name="Yang Z."/>
            <person name="Yang Z."/>
            <person name="Zhou J."/>
            <person name="Zhu J."/>
            <person name="Brent C.S."/>
            <person name="Elsik C.G."/>
            <person name="Goodisman M.A."/>
            <person name="Liberles D.A."/>
            <person name="Roe R.M."/>
            <person name="Vargo E.L."/>
            <person name="Vilcinskas A."/>
            <person name="Wang J."/>
            <person name="Bornberg-Bauer E."/>
            <person name="Korb J."/>
            <person name="Zhang G."/>
            <person name="Liebig J."/>
        </authorList>
    </citation>
    <scope>NUCLEOTIDE SEQUENCE [LARGE SCALE GENOMIC DNA]</scope>
    <source>
        <tissue evidence="5">Whole organism</tissue>
    </source>
</reference>
<protein>
    <recommendedName>
        <fullName evidence="3">Amine oxidase</fullName>
        <ecNumber evidence="3">1.4.3.-</ecNumber>
    </recommendedName>
</protein>
<dbReference type="EMBL" id="KK852624">
    <property type="protein sequence ID" value="KDR19928.1"/>
    <property type="molecule type" value="Genomic_DNA"/>
</dbReference>
<evidence type="ECO:0000313" key="5">
    <source>
        <dbReference type="EMBL" id="KDR19928.1"/>
    </source>
</evidence>
<dbReference type="Pfam" id="PF01593">
    <property type="entry name" value="Amino_oxidase"/>
    <property type="match status" value="3"/>
</dbReference>
<dbReference type="OrthoDB" id="5046242at2759"/>
<accession>A0A067R8V6</accession>
<evidence type="ECO:0000256" key="3">
    <source>
        <dbReference type="RuleBase" id="RU362067"/>
    </source>
</evidence>
<comment type="similarity">
    <text evidence="3">Belongs to the flavin monoamine oxidase family.</text>
</comment>
<sequence length="1041" mass="115855">MDEIQVVVVGAGAAGVAAAARLMERGVNVTILEAEQRMGGRIHTVLFEDAVLDLGAQWVHGEVGNVVFYLANKYGLLTESNTRILESPYIDCTGKIVDQEVADKIIRILSFIHKNGDSVLRDFEGSLGDYYNESFQKKMEEEFSGSHSTIGQYFLDWFQKFENSIDGSDSWFETSGRGLTEYWDCEGNLLLSWKSGGYQKALDLLMNKYPGGEDEVHVGGNVKYNKEVTHIKWNNVPANKVLVECSDGSSYAADHVILTVSLGVLKEKAHSIFYPALPPKKLKTIEGLGIGCVNKIYLKFPYQWWPELHSGFNFLWTDEEAHTFKPSGNVAEGVGGKQWLQDVFGFYSVDNQPLVLCGWIVGPSARYMEQLSDEQVIDGCVELLQKFAGKGFNLTVPKPERMVRSAWSSNPHFRGSYSFRSMTSETLGAFASHLAEPLTNNNKKPVLLFAGEATHEHYYSTVHGAVESGWREADRIFAYYGCCIPKTSVLDCRNSCQVVIVGAGIAGLAAAKTLVDNGLGDIIILEAQDHSGGRISSMFLNGGWIETGAQWIHGQNNEVWKLAHKYDLLSTVTSSEGEGIYIREDGVVFDPTLVEEVYRVVTEILQECEQYADGYCDMEAIPKSIGHHLKQKFEQYLDSCHGDSKEQRCMKVELYDWHLRFQVIDNSCTILDKLSAKAWGNYLFSGGNDYVNFKKGYSSLIRAIVEELPTGTLFLNSPVTKVKWQQNVSLQVPDDTVLEEACKKLRGHDVKNPFGTDMYRDTVPRSSHNGIDSKVMKNIGKSPVTVLCNSGAMYTAGHVIVTCSLGCLKDSCKTMFEPELPRSMIQAIEDMGFAAINKIFLDFKEPWWSPDIKGFQLIWSKDNSVIPTYKERSSWTQDLTGFDVVCGQEGVLLGWVGGKGAELVEDLAEEEIGQHCTDLLRKFTLNEYIPLPRRVIRSQWHKNPYIRGGYSNSTSLCDVSSRGPSDLATPVWADVCCGDVPTECRYPVVLLAGEATHEHYFSTTHGAYDTGQAQAKVILDYLKGMKAGKRTKLSVGPSSLN</sequence>
<dbReference type="InterPro" id="IPR036188">
    <property type="entry name" value="FAD/NAD-bd_sf"/>
</dbReference>
<dbReference type="EC" id="1.4.3.-" evidence="3"/>
<dbReference type="GO" id="GO:0046592">
    <property type="term" value="F:polyamine oxidase activity"/>
    <property type="evidence" value="ECO:0007669"/>
    <property type="project" value="TreeGrafter"/>
</dbReference>
<dbReference type="AlphaFoldDB" id="A0A067R8V6"/>
<dbReference type="Gene3D" id="3.90.660.10">
    <property type="match status" value="2"/>
</dbReference>
<keyword evidence="3" id="KW-0274">FAD</keyword>
<dbReference type="SUPFAM" id="SSF51905">
    <property type="entry name" value="FAD/NAD(P)-binding domain"/>
    <property type="match status" value="2"/>
</dbReference>
<feature type="domain" description="Amine oxidase" evidence="4">
    <location>
        <begin position="505"/>
        <end position="737"/>
    </location>
</feature>
<keyword evidence="3" id="KW-0285">Flavoprotein</keyword>
<evidence type="ECO:0000259" key="4">
    <source>
        <dbReference type="Pfam" id="PF01593"/>
    </source>
</evidence>
<dbReference type="OMA" id="INFWSRK"/>
<dbReference type="InParanoid" id="A0A067R8V6"/>
<dbReference type="Proteomes" id="UP000027135">
    <property type="component" value="Unassembled WGS sequence"/>
</dbReference>
<organism evidence="5 6">
    <name type="scientific">Zootermopsis nevadensis</name>
    <name type="common">Dampwood termite</name>
    <dbReference type="NCBI Taxonomy" id="136037"/>
    <lineage>
        <taxon>Eukaryota</taxon>
        <taxon>Metazoa</taxon>
        <taxon>Ecdysozoa</taxon>
        <taxon>Arthropoda</taxon>
        <taxon>Hexapoda</taxon>
        <taxon>Insecta</taxon>
        <taxon>Pterygota</taxon>
        <taxon>Neoptera</taxon>
        <taxon>Polyneoptera</taxon>
        <taxon>Dictyoptera</taxon>
        <taxon>Blattodea</taxon>
        <taxon>Blattoidea</taxon>
        <taxon>Termitoidae</taxon>
        <taxon>Termopsidae</taxon>
        <taxon>Zootermopsis</taxon>
    </lineage>
</organism>
<dbReference type="Gene3D" id="3.50.50.60">
    <property type="entry name" value="FAD/NAD(P)-binding domain"/>
    <property type="match status" value="2"/>
</dbReference>
<dbReference type="PANTHER" id="PTHR10742:SF398">
    <property type="entry name" value="AMINE OXIDASE DOMAIN-CONTAINING PROTEIN-RELATED"/>
    <property type="match status" value="1"/>
</dbReference>
<dbReference type="PANTHER" id="PTHR10742">
    <property type="entry name" value="FLAVIN MONOAMINE OXIDASE"/>
    <property type="match status" value="1"/>
</dbReference>
<comment type="cofactor">
    <cofactor evidence="1 3">
        <name>FAD</name>
        <dbReference type="ChEBI" id="CHEBI:57692"/>
    </cofactor>
</comment>
<dbReference type="SUPFAM" id="SSF54373">
    <property type="entry name" value="FAD-linked reductases, C-terminal domain"/>
    <property type="match status" value="2"/>
</dbReference>
<evidence type="ECO:0000256" key="1">
    <source>
        <dbReference type="ARBA" id="ARBA00001974"/>
    </source>
</evidence>
<proteinExistence type="inferred from homology"/>
<keyword evidence="6" id="KW-1185">Reference proteome</keyword>
<dbReference type="InterPro" id="IPR002937">
    <property type="entry name" value="Amino_oxidase"/>
</dbReference>
<name>A0A067R8V6_ZOONE</name>
<dbReference type="GO" id="GO:0008131">
    <property type="term" value="F:primary methylamine oxidase activity"/>
    <property type="evidence" value="ECO:0007669"/>
    <property type="project" value="UniProtKB-ARBA"/>
</dbReference>
<feature type="domain" description="Amine oxidase" evidence="4">
    <location>
        <begin position="14"/>
        <end position="476"/>
    </location>
</feature>
<gene>
    <name evidence="5" type="ORF">L798_05925</name>
</gene>
<evidence type="ECO:0000256" key="2">
    <source>
        <dbReference type="ARBA" id="ARBA00023002"/>
    </source>
</evidence>
<feature type="domain" description="Amine oxidase" evidence="4">
    <location>
        <begin position="781"/>
        <end position="1019"/>
    </location>
</feature>
<dbReference type="STRING" id="136037.A0A067R8V6"/>
<dbReference type="PRINTS" id="PR00757">
    <property type="entry name" value="AMINEOXDASEF"/>
</dbReference>
<keyword evidence="2 3" id="KW-0560">Oxidoreductase</keyword>
<dbReference type="eggNOG" id="KOG0685">
    <property type="taxonomic scope" value="Eukaryota"/>
</dbReference>
<evidence type="ECO:0000313" key="6">
    <source>
        <dbReference type="Proteomes" id="UP000027135"/>
    </source>
</evidence>
<dbReference type="InterPro" id="IPR001613">
    <property type="entry name" value="Flavin_amine_oxidase"/>
</dbReference>
<dbReference type="InterPro" id="IPR050281">
    <property type="entry name" value="Flavin_monoamine_oxidase"/>
</dbReference>